<dbReference type="AlphaFoldDB" id="A0A8J6JI18"/>
<feature type="domain" description="PPM-type phosphatase" evidence="1">
    <location>
        <begin position="32"/>
        <end position="220"/>
    </location>
</feature>
<organism evidence="2 3">
    <name type="scientific">Lawsonibacter faecis</name>
    <dbReference type="NCBI Taxonomy" id="2763052"/>
    <lineage>
        <taxon>Bacteria</taxon>
        <taxon>Bacillati</taxon>
        <taxon>Bacillota</taxon>
        <taxon>Clostridia</taxon>
        <taxon>Eubacteriales</taxon>
        <taxon>Oscillospiraceae</taxon>
        <taxon>Lawsonibacter</taxon>
    </lineage>
</organism>
<evidence type="ECO:0000313" key="3">
    <source>
        <dbReference type="Proteomes" id="UP000607645"/>
    </source>
</evidence>
<evidence type="ECO:0000313" key="2">
    <source>
        <dbReference type="EMBL" id="MBC5735624.1"/>
    </source>
</evidence>
<proteinExistence type="predicted"/>
<comment type="caution">
    <text evidence="2">The sequence shown here is derived from an EMBL/GenBank/DDBJ whole genome shotgun (WGS) entry which is preliminary data.</text>
</comment>
<dbReference type="Proteomes" id="UP000607645">
    <property type="component" value="Unassembled WGS sequence"/>
</dbReference>
<keyword evidence="3" id="KW-1185">Reference proteome</keyword>
<sequence length="391" mass="42959">MNEFCTDVGYVSLNKWGEQLCGDQVEMVEQEDGSLVVVLADGLGSGVKASILSTLTAKIICTMMANGLTLADCVHTIAATLPVCSVRKVAYSTFSILRVGQNNQAELIQYDNPHVILLRDGKHLDYPAAVEEIDGKRIYKSTVDLHEDDTFVAISDGAIHAGVGMNLNFGWQREDIIRFLETMYDPQNTAKTVSAMLTGECGKLYGGHPGDDTTACTVRIRRRRPLSLMIGPPQNPEDLPGMMGDFFALPGKHIVCGGTTSTLAAEYLGKPLEAGLPVYVDPAIPPTARIEGVDLVTEGVITMGRVLEYAQDYLGDNSRYTDWRYKKDGASLAARMLFEEATDIRFFVGRASNPAHQNPGLPISFNIKMHLVDELTRCLREMGKRVEVRYF</sequence>
<gene>
    <name evidence="2" type="ORF">H8S62_01195</name>
</gene>
<dbReference type="InterPro" id="IPR036457">
    <property type="entry name" value="PPM-type-like_dom_sf"/>
</dbReference>
<accession>A0A8J6JI18</accession>
<dbReference type="RefSeq" id="WP_186918234.1">
    <property type="nucleotide sequence ID" value="NZ_JACOPQ010000001.1"/>
</dbReference>
<evidence type="ECO:0000259" key="1">
    <source>
        <dbReference type="Pfam" id="PF07228"/>
    </source>
</evidence>
<dbReference type="InterPro" id="IPR001932">
    <property type="entry name" value="PPM-type_phosphatase-like_dom"/>
</dbReference>
<dbReference type="SUPFAM" id="SSF81606">
    <property type="entry name" value="PP2C-like"/>
    <property type="match status" value="1"/>
</dbReference>
<protein>
    <submittedName>
        <fullName evidence="2">SpoIIE family protein phosphatase</fullName>
    </submittedName>
</protein>
<dbReference type="Pfam" id="PF07228">
    <property type="entry name" value="SpoIIE"/>
    <property type="match status" value="1"/>
</dbReference>
<dbReference type="Gene3D" id="3.60.40.10">
    <property type="entry name" value="PPM-type phosphatase domain"/>
    <property type="match status" value="1"/>
</dbReference>
<reference evidence="2" key="1">
    <citation type="submission" date="2020-08" db="EMBL/GenBank/DDBJ databases">
        <title>Genome public.</title>
        <authorList>
            <person name="Liu C."/>
            <person name="Sun Q."/>
        </authorList>
    </citation>
    <scope>NUCLEOTIDE SEQUENCE</scope>
    <source>
        <strain evidence="2">NSJ-52</strain>
    </source>
</reference>
<name>A0A8J6JI18_9FIRM</name>
<dbReference type="EMBL" id="JACOPQ010000001">
    <property type="protein sequence ID" value="MBC5735624.1"/>
    <property type="molecule type" value="Genomic_DNA"/>
</dbReference>